<dbReference type="NCBIfam" id="TIGR00360">
    <property type="entry name" value="ComEC_N-term"/>
    <property type="match status" value="1"/>
</dbReference>
<feature type="transmembrane region" description="Helical" evidence="6">
    <location>
        <begin position="301"/>
        <end position="319"/>
    </location>
</feature>
<feature type="transmembrane region" description="Helical" evidence="6">
    <location>
        <begin position="45"/>
        <end position="63"/>
    </location>
</feature>
<dbReference type="STRING" id="1653476.THC_0304"/>
<feature type="transmembrane region" description="Helical" evidence="6">
    <location>
        <begin position="399"/>
        <end position="417"/>
    </location>
</feature>
<feature type="transmembrane region" description="Helical" evidence="6">
    <location>
        <begin position="182"/>
        <end position="202"/>
    </location>
</feature>
<organism evidence="8 9">
    <name type="scientific">Caldimicrobium thiodismutans</name>
    <dbReference type="NCBI Taxonomy" id="1653476"/>
    <lineage>
        <taxon>Bacteria</taxon>
        <taxon>Pseudomonadati</taxon>
        <taxon>Thermodesulfobacteriota</taxon>
        <taxon>Thermodesulfobacteria</taxon>
        <taxon>Thermodesulfobacteriales</taxon>
        <taxon>Thermodesulfobacteriaceae</taxon>
        <taxon>Caldimicrobium</taxon>
    </lineage>
</organism>
<dbReference type="PANTHER" id="PTHR30619:SF1">
    <property type="entry name" value="RECOMBINATION PROTEIN 2"/>
    <property type="match status" value="1"/>
</dbReference>
<proteinExistence type="predicted"/>
<accession>A0A0U5AVX5</accession>
<evidence type="ECO:0000256" key="1">
    <source>
        <dbReference type="ARBA" id="ARBA00004651"/>
    </source>
</evidence>
<evidence type="ECO:0000256" key="3">
    <source>
        <dbReference type="ARBA" id="ARBA00022692"/>
    </source>
</evidence>
<dbReference type="KEGG" id="cthi:THC_0304"/>
<feature type="transmembrane region" description="Helical" evidence="6">
    <location>
        <begin position="452"/>
        <end position="473"/>
    </location>
</feature>
<dbReference type="Proteomes" id="UP000068196">
    <property type="component" value="Chromosome"/>
</dbReference>
<evidence type="ECO:0000256" key="2">
    <source>
        <dbReference type="ARBA" id="ARBA00022475"/>
    </source>
</evidence>
<gene>
    <name evidence="8" type="ORF">THC_0304</name>
</gene>
<dbReference type="InterPro" id="IPR052159">
    <property type="entry name" value="Competence_DNA_uptake"/>
</dbReference>
<dbReference type="EMBL" id="AP014945">
    <property type="protein sequence ID" value="BAU22702.1"/>
    <property type="molecule type" value="Genomic_DNA"/>
</dbReference>
<reference evidence="9" key="2">
    <citation type="journal article" date="2016" name="Int. J. Syst. Evol. Microbiol.">
        <title>Caldimicrobium thiodismutans sp. nov., a sulfur-disproportionating bacterium isolated from a hot spring.</title>
        <authorList>
            <person name="Kojima H."/>
            <person name="Umezawa K."/>
            <person name="Fukui M."/>
        </authorList>
    </citation>
    <scope>NUCLEOTIDE SEQUENCE [LARGE SCALE GENOMIC DNA]</scope>
    <source>
        <strain evidence="9">TF1</strain>
    </source>
</reference>
<keyword evidence="5 6" id="KW-0472">Membrane</keyword>
<evidence type="ECO:0000313" key="9">
    <source>
        <dbReference type="Proteomes" id="UP000068196"/>
    </source>
</evidence>
<keyword evidence="2" id="KW-1003">Cell membrane</keyword>
<evidence type="ECO:0000256" key="4">
    <source>
        <dbReference type="ARBA" id="ARBA00022989"/>
    </source>
</evidence>
<reference evidence="8 9" key="1">
    <citation type="journal article" date="2016" name="Int. J. Syst. Evol. Microbiol.">
        <title>Caldimicrobium thiodismutans sp. nov., a sulfur-disproportionating bacterium isolated from a hot spring, and emended description of the genus Caldimicrobium.</title>
        <authorList>
            <person name="Kojima H."/>
            <person name="Umezawa K."/>
            <person name="Fukui M."/>
        </authorList>
    </citation>
    <scope>NUCLEOTIDE SEQUENCE [LARGE SCALE GENOMIC DNA]</scope>
    <source>
        <strain evidence="8 9">TF1</strain>
    </source>
</reference>
<dbReference type="PATRIC" id="fig|1653476.3.peg.308"/>
<feature type="transmembrane region" description="Helical" evidence="6">
    <location>
        <begin position="480"/>
        <end position="498"/>
    </location>
</feature>
<dbReference type="InterPro" id="IPR004477">
    <property type="entry name" value="ComEC_N"/>
</dbReference>
<evidence type="ECO:0000256" key="5">
    <source>
        <dbReference type="ARBA" id="ARBA00023136"/>
    </source>
</evidence>
<dbReference type="OrthoDB" id="9761531at2"/>
<evidence type="ECO:0000256" key="6">
    <source>
        <dbReference type="SAM" id="Phobius"/>
    </source>
</evidence>
<name>A0A0U5AVX5_9BACT</name>
<dbReference type="PANTHER" id="PTHR30619">
    <property type="entry name" value="DNA INTERNALIZATION/COMPETENCE PROTEIN COMEC/REC2"/>
    <property type="match status" value="1"/>
</dbReference>
<protein>
    <recommendedName>
        <fullName evidence="7">ComEC/Rec2-related protein domain-containing protein</fullName>
    </recommendedName>
</protein>
<dbReference type="RefSeq" id="WP_068512321.1">
    <property type="nucleotide sequence ID" value="NZ_AP014945.1"/>
</dbReference>
<feature type="transmembrane region" description="Helical" evidence="6">
    <location>
        <begin position="356"/>
        <end position="379"/>
    </location>
</feature>
<evidence type="ECO:0000259" key="7">
    <source>
        <dbReference type="Pfam" id="PF03772"/>
    </source>
</evidence>
<feature type="transmembrane region" description="Helical" evidence="6">
    <location>
        <begin position="254"/>
        <end position="271"/>
    </location>
</feature>
<comment type="subcellular location">
    <subcellularLocation>
        <location evidence="1">Cell membrane</location>
        <topology evidence="1">Multi-pass membrane protein</topology>
    </subcellularLocation>
</comment>
<feature type="transmembrane region" description="Helical" evidence="6">
    <location>
        <begin position="214"/>
        <end position="233"/>
    </location>
</feature>
<dbReference type="Pfam" id="PF03772">
    <property type="entry name" value="Competence"/>
    <property type="match status" value="1"/>
</dbReference>
<dbReference type="AlphaFoldDB" id="A0A0U5AVX5"/>
<feature type="transmembrane region" description="Helical" evidence="6">
    <location>
        <begin position="429"/>
        <end position="446"/>
    </location>
</feature>
<keyword evidence="3 6" id="KW-0812">Transmembrane</keyword>
<feature type="domain" description="ComEC/Rec2-related protein" evidence="7">
    <location>
        <begin position="193"/>
        <end position="475"/>
    </location>
</feature>
<dbReference type="GO" id="GO:0005886">
    <property type="term" value="C:plasma membrane"/>
    <property type="evidence" value="ECO:0007669"/>
    <property type="project" value="UniProtKB-SubCell"/>
</dbReference>
<feature type="transmembrane region" description="Helical" evidence="6">
    <location>
        <begin position="12"/>
        <end position="39"/>
    </location>
</feature>
<keyword evidence="9" id="KW-1185">Reference proteome</keyword>
<keyword evidence="4 6" id="KW-1133">Transmembrane helix</keyword>
<feature type="transmembrane region" description="Helical" evidence="6">
    <location>
        <begin position="325"/>
        <end position="344"/>
    </location>
</feature>
<evidence type="ECO:0000313" key="8">
    <source>
        <dbReference type="EMBL" id="BAU22702.1"/>
    </source>
</evidence>
<feature type="transmembrane region" description="Helical" evidence="6">
    <location>
        <begin position="277"/>
        <end position="294"/>
    </location>
</feature>
<sequence>MKNTLLFSLSTALLLGFFTAFYKFPFLPGLIFILPFLFILPRKRWLFWISLYLIFYLIGGYYFNAKKERLSLASKEVFIKVLKIEPYYDQYKVLAESEGSFIEFTTKYSGFRPGDFCKITLKEKKGLKILNPYTPSLEERLIPKGLEGEYKLDERKRFYCTLSEAGFIEALRYKLFQFSENLSPLSRGLFLALVLGVDTQLPKEYLETLKNQGLYHQLAISGFNLAVLYGFLYKFWRWFLPHTVLIRMGFPIQLWSYLFSLPGAGLILIFSGFQPPALRAFVFLTFLILSKLLFRNTESLFILFLTATLLVIFDPALIGSLSFQLSFLATLSLIIGDILLKNLLFDSDEPSFLKKILLKTLYGLGLSLIVSLFTLPFLIYINGEFSLATPLNNLLATPFWSFIFIPLSILSAMLALVSQTLATFIMERVGDIFSLYIQFPLFNWIFRSSLPVNLFLLWLFFLFLLGAVMLYFFVKRWIKIFCIALLSLLTYFSLSNLYKRTSFVFIPKELTQQALLIKDQGDFYLIVKETPESKIERSYILIPILKKLGVNNLKTLLFLSEEGALKDYQKAFDIEKTYTLSDYELFEDLRLFKAGTEFIPLQRGQYLFEFKGLTIFWDEVGKDLSLPGVEVYYKLRGKSKEREGLFLFEKGRFSATFLFPEDSYLIIWDEKDKKISFWNKLFFPLWVEPSKGIAYRGLME</sequence>